<keyword evidence="3" id="KW-1185">Reference proteome</keyword>
<comment type="caution">
    <text evidence="2">The sequence shown here is derived from an EMBL/GenBank/DDBJ whole genome shotgun (WGS) entry which is preliminary data.</text>
</comment>
<protein>
    <submittedName>
        <fullName evidence="2">DUF262 domain-containing protein</fullName>
    </submittedName>
</protein>
<feature type="domain" description="GmrSD restriction endonucleases N-terminal" evidence="1">
    <location>
        <begin position="9"/>
        <end position="254"/>
    </location>
</feature>
<dbReference type="PANTHER" id="PTHR37292">
    <property type="entry name" value="VNG6097C"/>
    <property type="match status" value="1"/>
</dbReference>
<gene>
    <name evidence="2" type="ORF">ACFONL_07050</name>
</gene>
<name>A0ABV7UEP7_9HYPH</name>
<reference evidence="3" key="1">
    <citation type="journal article" date="2019" name="Int. J. Syst. Evol. Microbiol.">
        <title>The Global Catalogue of Microorganisms (GCM) 10K type strain sequencing project: providing services to taxonomists for standard genome sequencing and annotation.</title>
        <authorList>
            <consortium name="The Broad Institute Genomics Platform"/>
            <consortium name="The Broad Institute Genome Sequencing Center for Infectious Disease"/>
            <person name="Wu L."/>
            <person name="Ma J."/>
        </authorList>
    </citation>
    <scope>NUCLEOTIDE SEQUENCE [LARGE SCALE GENOMIC DNA]</scope>
    <source>
        <strain evidence="3">KCTC 42282</strain>
    </source>
</reference>
<dbReference type="InterPro" id="IPR004919">
    <property type="entry name" value="GmrSD_N"/>
</dbReference>
<accession>A0ABV7UEP7</accession>
<dbReference type="PANTHER" id="PTHR37292:SF2">
    <property type="entry name" value="DUF262 DOMAIN-CONTAINING PROTEIN"/>
    <property type="match status" value="1"/>
</dbReference>
<proteinExistence type="predicted"/>
<evidence type="ECO:0000259" key="1">
    <source>
        <dbReference type="Pfam" id="PF03235"/>
    </source>
</evidence>
<organism evidence="2 3">
    <name type="scientific">Camelimonas fluminis</name>
    <dbReference type="NCBI Taxonomy" id="1576911"/>
    <lineage>
        <taxon>Bacteria</taxon>
        <taxon>Pseudomonadati</taxon>
        <taxon>Pseudomonadota</taxon>
        <taxon>Alphaproteobacteria</taxon>
        <taxon>Hyphomicrobiales</taxon>
        <taxon>Chelatococcaceae</taxon>
        <taxon>Camelimonas</taxon>
    </lineage>
</organism>
<dbReference type="RefSeq" id="WP_191321101.1">
    <property type="nucleotide sequence ID" value="NZ_BNCG01000041.1"/>
</dbReference>
<dbReference type="Pfam" id="PF03235">
    <property type="entry name" value="GmrSD_N"/>
    <property type="match status" value="1"/>
</dbReference>
<evidence type="ECO:0000313" key="3">
    <source>
        <dbReference type="Proteomes" id="UP001595704"/>
    </source>
</evidence>
<dbReference type="EMBL" id="JBHRYC010000027">
    <property type="protein sequence ID" value="MFC3637141.1"/>
    <property type="molecule type" value="Genomic_DNA"/>
</dbReference>
<dbReference type="Proteomes" id="UP001595704">
    <property type="component" value="Unassembled WGS sequence"/>
</dbReference>
<sequence length="580" mass="66523">MYNIGGTIFEILNQISTKEILLPAIQREFVWGPDRIEKLFDSLMQGYPFGTFLYWKVESESVRRFKFYDFIQNYHERDAAHCPELGPITRENAIAILDGQQRLTSLNIGLRGSMAHKRPNKRWTNPDAFPVTHLYLDLLWAPDPGEEQGRKYRFKFLTAEQAAEPDEACWFKVSDILSMAGGPTMLRALTGRGLEADRLNVAYDALDRLFRVVHNEKLIAYYQEQSQDLERVLNIFIRLNSGAVVLSYSDLLLSIATAQWTRLDARSEIHRLVDDLNRVGARFNLSKDFVLKAGLMLTDIASVGFKVENFTQHNMALLEANWEPIRRALTTAVNLVSDFGYNEHTLRADSALLPIAYYIYHHKLDERFLTHSSYGGDRNAIRVWLAKSLAKASGIWGSGLDTLLTHLRTTIKEANTSGFPTAEIETAMRQRGKSLVYDASEIDDLLDLQYRDRRTFPLLTLLYPFVDLKNQFHVDHVCPISGFTATRLKREDVPEDDIVALQKQANSLPNLQILEGHANTEKQATPPHQWLPTYRPDPVAQQHYRDLHDLGELPTNVAEFQRFYTDRAQKIRSKLVQLLQ</sequence>
<evidence type="ECO:0000313" key="2">
    <source>
        <dbReference type="EMBL" id="MFC3637141.1"/>
    </source>
</evidence>